<comment type="caution">
    <text evidence="1">The sequence shown here is derived from an EMBL/GenBank/DDBJ whole genome shotgun (WGS) entry which is preliminary data.</text>
</comment>
<name>A0ACC2IS11_9PLEO</name>
<protein>
    <submittedName>
        <fullName evidence="1">Uncharacterized protein</fullName>
    </submittedName>
</protein>
<evidence type="ECO:0000313" key="2">
    <source>
        <dbReference type="Proteomes" id="UP001153331"/>
    </source>
</evidence>
<sequence>MTSHATTLRQDVVPVDHHDPNHPHYPRDLEHQLETHRSTTSRKRALILGGIFATILVIVAAVILGIVLAHNPDKGSSSTSGVEISTNSSTSTLPEVQTVYKNATTFIFTTTQVSLLSTSLLATPTAILSPVPGAPLRPFLDPTTYAVMATTTSTAAPTRPSEIVSEECLFFGPWVLKEHCEENCLPQDDHEAHCEISKRSQWFCASCPLDP</sequence>
<proteinExistence type="predicted"/>
<accession>A0ACC2IS11</accession>
<dbReference type="EMBL" id="JAPHNI010000035">
    <property type="protein sequence ID" value="KAJ8117952.1"/>
    <property type="molecule type" value="Genomic_DNA"/>
</dbReference>
<gene>
    <name evidence="1" type="ORF">OPT61_g980</name>
</gene>
<reference evidence="1" key="1">
    <citation type="submission" date="2022-11" db="EMBL/GenBank/DDBJ databases">
        <title>Genome Sequence of Boeremia exigua.</title>
        <authorList>
            <person name="Buettner E."/>
        </authorList>
    </citation>
    <scope>NUCLEOTIDE SEQUENCE</scope>
    <source>
        <strain evidence="1">CU02</strain>
    </source>
</reference>
<keyword evidence="2" id="KW-1185">Reference proteome</keyword>
<evidence type="ECO:0000313" key="1">
    <source>
        <dbReference type="EMBL" id="KAJ8117952.1"/>
    </source>
</evidence>
<organism evidence="1 2">
    <name type="scientific">Boeremia exigua</name>
    <dbReference type="NCBI Taxonomy" id="749465"/>
    <lineage>
        <taxon>Eukaryota</taxon>
        <taxon>Fungi</taxon>
        <taxon>Dikarya</taxon>
        <taxon>Ascomycota</taxon>
        <taxon>Pezizomycotina</taxon>
        <taxon>Dothideomycetes</taxon>
        <taxon>Pleosporomycetidae</taxon>
        <taxon>Pleosporales</taxon>
        <taxon>Pleosporineae</taxon>
        <taxon>Didymellaceae</taxon>
        <taxon>Boeremia</taxon>
    </lineage>
</organism>
<dbReference type="Proteomes" id="UP001153331">
    <property type="component" value="Unassembled WGS sequence"/>
</dbReference>